<dbReference type="Gene3D" id="1.10.287.130">
    <property type="match status" value="1"/>
</dbReference>
<evidence type="ECO:0000313" key="9">
    <source>
        <dbReference type="EMBL" id="TWU30476.1"/>
    </source>
</evidence>
<protein>
    <recommendedName>
        <fullName evidence="2">histidine kinase</fullName>
        <ecNumber evidence="2">2.7.13.3</ecNumber>
    </recommendedName>
</protein>
<dbReference type="EMBL" id="SJPS01000001">
    <property type="protein sequence ID" value="TWU30476.1"/>
    <property type="molecule type" value="Genomic_DNA"/>
</dbReference>
<reference evidence="9 10" key="1">
    <citation type="submission" date="2019-02" db="EMBL/GenBank/DDBJ databases">
        <title>Deep-cultivation of Planctomycetes and their phenomic and genomic characterization uncovers novel biology.</title>
        <authorList>
            <person name="Wiegand S."/>
            <person name="Jogler M."/>
            <person name="Boedeker C."/>
            <person name="Pinto D."/>
            <person name="Vollmers J."/>
            <person name="Rivas-Marin E."/>
            <person name="Kohn T."/>
            <person name="Peeters S.H."/>
            <person name="Heuer A."/>
            <person name="Rast P."/>
            <person name="Oberbeckmann S."/>
            <person name="Bunk B."/>
            <person name="Jeske O."/>
            <person name="Meyerdierks A."/>
            <person name="Storesund J.E."/>
            <person name="Kallscheuer N."/>
            <person name="Luecker S."/>
            <person name="Lage O.M."/>
            <person name="Pohl T."/>
            <person name="Merkel B.J."/>
            <person name="Hornburger P."/>
            <person name="Mueller R.-W."/>
            <person name="Bruemmer F."/>
            <person name="Labrenz M."/>
            <person name="Spormann A.M."/>
            <person name="Op Den Camp H."/>
            <person name="Overmann J."/>
            <person name="Amann R."/>
            <person name="Jetten M.S.M."/>
            <person name="Mascher T."/>
            <person name="Medema M.H."/>
            <person name="Devos D.P."/>
            <person name="Kaster A.-K."/>
            <person name="Ovreas L."/>
            <person name="Rohde M."/>
            <person name="Galperin M.Y."/>
            <person name="Jogler C."/>
        </authorList>
    </citation>
    <scope>NUCLEOTIDE SEQUENCE [LARGE SCALE GENOMIC DNA]</scope>
    <source>
        <strain evidence="9 10">Pla144</strain>
    </source>
</reference>
<dbReference type="PANTHER" id="PTHR43547:SF2">
    <property type="entry name" value="HYBRID SIGNAL TRANSDUCTION HISTIDINE KINASE C"/>
    <property type="match status" value="1"/>
</dbReference>
<dbReference type="InterPro" id="IPR003661">
    <property type="entry name" value="HisK_dim/P_dom"/>
</dbReference>
<sequence>MESVDRNNSQQTVAQKNEAAVDRRKDEFIALLAHELRNPLSAVSGALQLLDRSERIPPSAKELYGVIKRQTLLMKTLIDELLDNSRIASGKIFLRKKRLNFATLARHTVADYRHCFEANQLTLETMISPEALWVKGDAVRLSQVMTNLLHNATKFTDPEGTIMVRVEGHGTYAEFSVCDSGIGIEPREVAAMFEPYRQSDSSRVRCKGGLGLGLSLSKRLIEMHEGMINASSEGLGCGSTFTIRLPLALAAPSEFRSPVSKSTVAIPSHRILIVDDRRDARFVLSELLKKLGQEVHEAESGMSALGVVETFRPEIIFCDIDLGDMDGYAVATAIRSNPSLAGVQLVALTGSSGAEYTARALEAGFDRLLTKPISYQKIRDLLLDGCVSSLKHDELKLT</sequence>
<dbReference type="Gene3D" id="3.30.565.10">
    <property type="entry name" value="Histidine kinase-like ATPase, C-terminal domain"/>
    <property type="match status" value="1"/>
</dbReference>
<dbReference type="Proteomes" id="UP000318437">
    <property type="component" value="Unassembled WGS sequence"/>
</dbReference>
<dbReference type="SMART" id="SM00387">
    <property type="entry name" value="HATPase_c"/>
    <property type="match status" value="1"/>
</dbReference>
<feature type="modified residue" description="4-aspartylphosphate" evidence="6">
    <location>
        <position position="319"/>
    </location>
</feature>
<dbReference type="SUPFAM" id="SSF47384">
    <property type="entry name" value="Homodimeric domain of signal transducing histidine kinase"/>
    <property type="match status" value="1"/>
</dbReference>
<dbReference type="EC" id="2.7.13.3" evidence="2"/>
<evidence type="ECO:0000256" key="6">
    <source>
        <dbReference type="PROSITE-ProRule" id="PRU00169"/>
    </source>
</evidence>
<dbReference type="PROSITE" id="PS50110">
    <property type="entry name" value="RESPONSE_REGULATORY"/>
    <property type="match status" value="1"/>
</dbReference>
<dbReference type="PRINTS" id="PR00344">
    <property type="entry name" value="BCTRLSENSOR"/>
</dbReference>
<dbReference type="AlphaFoldDB" id="A0A5C6D5H6"/>
<dbReference type="PROSITE" id="PS50109">
    <property type="entry name" value="HIS_KIN"/>
    <property type="match status" value="1"/>
</dbReference>
<proteinExistence type="predicted"/>
<dbReference type="Gene3D" id="3.40.50.2300">
    <property type="match status" value="1"/>
</dbReference>
<dbReference type="CDD" id="cd00082">
    <property type="entry name" value="HisKA"/>
    <property type="match status" value="1"/>
</dbReference>
<dbReference type="GO" id="GO:0000155">
    <property type="term" value="F:phosphorelay sensor kinase activity"/>
    <property type="evidence" value="ECO:0007669"/>
    <property type="project" value="InterPro"/>
</dbReference>
<dbReference type="SUPFAM" id="SSF55874">
    <property type="entry name" value="ATPase domain of HSP90 chaperone/DNA topoisomerase II/histidine kinase"/>
    <property type="match status" value="1"/>
</dbReference>
<dbReference type="InterPro" id="IPR005467">
    <property type="entry name" value="His_kinase_dom"/>
</dbReference>
<dbReference type="PANTHER" id="PTHR43547">
    <property type="entry name" value="TWO-COMPONENT HISTIDINE KINASE"/>
    <property type="match status" value="1"/>
</dbReference>
<keyword evidence="5 9" id="KW-0418">Kinase</keyword>
<evidence type="ECO:0000259" key="8">
    <source>
        <dbReference type="PROSITE" id="PS50110"/>
    </source>
</evidence>
<keyword evidence="3 6" id="KW-0597">Phosphoprotein</keyword>
<evidence type="ECO:0000256" key="5">
    <source>
        <dbReference type="ARBA" id="ARBA00022777"/>
    </source>
</evidence>
<dbReference type="InterPro" id="IPR036890">
    <property type="entry name" value="HATPase_C_sf"/>
</dbReference>
<comment type="caution">
    <text evidence="9">The sequence shown here is derived from an EMBL/GenBank/DDBJ whole genome shotgun (WGS) entry which is preliminary data.</text>
</comment>
<evidence type="ECO:0000256" key="4">
    <source>
        <dbReference type="ARBA" id="ARBA00022679"/>
    </source>
</evidence>
<dbReference type="InterPro" id="IPR036097">
    <property type="entry name" value="HisK_dim/P_sf"/>
</dbReference>
<dbReference type="InterPro" id="IPR001789">
    <property type="entry name" value="Sig_transdc_resp-reg_receiver"/>
</dbReference>
<evidence type="ECO:0000259" key="7">
    <source>
        <dbReference type="PROSITE" id="PS50109"/>
    </source>
</evidence>
<dbReference type="Pfam" id="PF00512">
    <property type="entry name" value="HisKA"/>
    <property type="match status" value="1"/>
</dbReference>
<dbReference type="Pfam" id="PF00072">
    <property type="entry name" value="Response_reg"/>
    <property type="match status" value="1"/>
</dbReference>
<evidence type="ECO:0000256" key="2">
    <source>
        <dbReference type="ARBA" id="ARBA00012438"/>
    </source>
</evidence>
<dbReference type="InterPro" id="IPR004358">
    <property type="entry name" value="Sig_transdc_His_kin-like_C"/>
</dbReference>
<feature type="domain" description="Response regulatory" evidence="8">
    <location>
        <begin position="270"/>
        <end position="386"/>
    </location>
</feature>
<dbReference type="InterPro" id="IPR003594">
    <property type="entry name" value="HATPase_dom"/>
</dbReference>
<comment type="catalytic activity">
    <reaction evidence="1">
        <text>ATP + protein L-histidine = ADP + protein N-phospho-L-histidine.</text>
        <dbReference type="EC" id="2.7.13.3"/>
    </reaction>
</comment>
<dbReference type="SMART" id="SM00388">
    <property type="entry name" value="HisKA"/>
    <property type="match status" value="1"/>
</dbReference>
<keyword evidence="10" id="KW-1185">Reference proteome</keyword>
<accession>A0A5C6D5H6</accession>
<keyword evidence="4 9" id="KW-0808">Transferase</keyword>
<dbReference type="RefSeq" id="WP_197530412.1">
    <property type="nucleotide sequence ID" value="NZ_SJPS01000001.1"/>
</dbReference>
<dbReference type="Pfam" id="PF02518">
    <property type="entry name" value="HATPase_c"/>
    <property type="match status" value="1"/>
</dbReference>
<dbReference type="SUPFAM" id="SSF52172">
    <property type="entry name" value="CheY-like"/>
    <property type="match status" value="1"/>
</dbReference>
<dbReference type="FunFam" id="3.30.565.10:FF:000006">
    <property type="entry name" value="Sensor histidine kinase WalK"/>
    <property type="match status" value="1"/>
</dbReference>
<feature type="domain" description="Histidine kinase" evidence="7">
    <location>
        <begin position="31"/>
        <end position="249"/>
    </location>
</feature>
<organism evidence="9 10">
    <name type="scientific">Bythopirellula polymerisocia</name>
    <dbReference type="NCBI Taxonomy" id="2528003"/>
    <lineage>
        <taxon>Bacteria</taxon>
        <taxon>Pseudomonadati</taxon>
        <taxon>Planctomycetota</taxon>
        <taxon>Planctomycetia</taxon>
        <taxon>Pirellulales</taxon>
        <taxon>Lacipirellulaceae</taxon>
        <taxon>Bythopirellula</taxon>
    </lineage>
</organism>
<gene>
    <name evidence="9" type="primary">luxQ_2</name>
    <name evidence="9" type="ORF">Pla144_12630</name>
</gene>
<dbReference type="InterPro" id="IPR011006">
    <property type="entry name" value="CheY-like_superfamily"/>
</dbReference>
<dbReference type="SMART" id="SM00448">
    <property type="entry name" value="REC"/>
    <property type="match status" value="1"/>
</dbReference>
<evidence type="ECO:0000256" key="3">
    <source>
        <dbReference type="ARBA" id="ARBA00022553"/>
    </source>
</evidence>
<name>A0A5C6D5H6_9BACT</name>
<evidence type="ECO:0000256" key="1">
    <source>
        <dbReference type="ARBA" id="ARBA00000085"/>
    </source>
</evidence>
<evidence type="ECO:0000313" key="10">
    <source>
        <dbReference type="Proteomes" id="UP000318437"/>
    </source>
</evidence>